<evidence type="ECO:0000313" key="3">
    <source>
        <dbReference type="Proteomes" id="UP001151516"/>
    </source>
</evidence>
<dbReference type="Proteomes" id="UP001151516">
    <property type="component" value="Unassembled WGS sequence"/>
</dbReference>
<organism evidence="2 3">
    <name type="scientific">Coemansia spiralis</name>
    <dbReference type="NCBI Taxonomy" id="417178"/>
    <lineage>
        <taxon>Eukaryota</taxon>
        <taxon>Fungi</taxon>
        <taxon>Fungi incertae sedis</taxon>
        <taxon>Zoopagomycota</taxon>
        <taxon>Kickxellomycotina</taxon>
        <taxon>Kickxellomycetes</taxon>
        <taxon>Kickxellales</taxon>
        <taxon>Kickxellaceae</taxon>
        <taxon>Coemansia</taxon>
    </lineage>
</organism>
<dbReference type="InterPro" id="IPR032466">
    <property type="entry name" value="Metal_Hydrolase"/>
</dbReference>
<dbReference type="GO" id="GO:0016788">
    <property type="term" value="F:hydrolase activity, acting on ester bonds"/>
    <property type="evidence" value="ECO:0007669"/>
    <property type="project" value="InterPro"/>
</dbReference>
<name>A0A9W8GIL4_9FUNG</name>
<sequence length="892" mass="99765">MFDVHCHIHETPATLGTLDHNKNIVYCVQGTRYTDWDRVAQLKEEYGDRIVPGFGLHPWFVEQVDSGEIPETWRSKLKALVEMHGGIVGECGLDKAARNPITGKQYPFEPQISLLKAQLTIAHELGVPVSVHCVRAFGALADVLREAEAAGTLPPRIMLHSYSGSPEMLQQLFLRGQLGTRVYVSYSNVVNGRNLPRTLQCIRATPPSRVLAESDLHDASMAALALGKAVDMVSEAGAAHGVAGNGGVRAEHATLRYTADTNRSSTYSSAAGDYEDGHGTVSSNASSSSGHSGRVDKVSRLEKYKGLPESLEEGVCNLPFELDMMACPPAFREQLESEAYTLLDLTKLLARSTLPLFLRIHETKAATTHVLLLTVPAGARRLPRVARNALKLGWPRVTTIKIISNITSLDEELGYKIWMPRDYERYFPNLGSISYIAYNAQTGYFREMCHSMGRQQAKSVVFRASQRHMDVLNLSSRLMRYMAHANFLLTNLGLTISSEPNYPDYVFTVIRAVLLTDLAAPTNLRLNVDSTDLLYKITENKTLHFISTYPEEEGAGADSNPDELAFCKPSVRELTLRFKEIGKLGIPFAARHFPNLRRLVLTAHADVGHPSLENTLYGCMFLERWHQLSRLQLAHINDTLVQLLASSCPQLSELIVFNAATHEQLMANNSFDIHRNLIPLPNMPSMRFTPKSLHYLLTRLPLLRVLDLNYPLYVDPLTKPLDIDYSLASSLLRAVEVPTSQYPRLLRYLSIPFIPLTVHGISGILGAFQSLSTLEVRLAATPRPQSSSRRKLLSRVKEAIPRQANDSKSGRRPAELNSLWVWSDWSSATSTLSQVMDLFAQSRKLPRVYVPYISGINSPSEVETRLIMQHLKKEMPAVHAHRFEYNVFDYYQ</sequence>
<protein>
    <submittedName>
        <fullName evidence="2">Cut9-interacting protein scn1</fullName>
    </submittedName>
</protein>
<feature type="compositionally biased region" description="Low complexity" evidence="1">
    <location>
        <begin position="279"/>
        <end position="292"/>
    </location>
</feature>
<evidence type="ECO:0000313" key="2">
    <source>
        <dbReference type="EMBL" id="KAJ2684440.1"/>
    </source>
</evidence>
<dbReference type="Gene3D" id="3.80.10.10">
    <property type="entry name" value="Ribonuclease Inhibitor"/>
    <property type="match status" value="1"/>
</dbReference>
<reference evidence="2" key="1">
    <citation type="submission" date="2022-07" db="EMBL/GenBank/DDBJ databases">
        <title>Phylogenomic reconstructions and comparative analyses of Kickxellomycotina fungi.</title>
        <authorList>
            <person name="Reynolds N.K."/>
            <person name="Stajich J.E."/>
            <person name="Barry K."/>
            <person name="Grigoriev I.V."/>
            <person name="Crous P."/>
            <person name="Smith M.E."/>
        </authorList>
    </citation>
    <scope>NUCLEOTIDE SEQUENCE</scope>
    <source>
        <strain evidence="2">CBS 109367</strain>
    </source>
</reference>
<feature type="region of interest" description="Disordered" evidence="1">
    <location>
        <begin position="262"/>
        <end position="295"/>
    </location>
</feature>
<keyword evidence="3" id="KW-1185">Reference proteome</keyword>
<dbReference type="InterPro" id="IPR053044">
    <property type="entry name" value="Metallo-hydrolase/TatD-type"/>
</dbReference>
<dbReference type="PANTHER" id="PTHR47345:SF1">
    <property type="entry name" value="CUT9-INTERACTING PROTEIN SCN1"/>
    <property type="match status" value="1"/>
</dbReference>
<dbReference type="Pfam" id="PF01026">
    <property type="entry name" value="TatD_DNase"/>
    <property type="match status" value="1"/>
</dbReference>
<dbReference type="InterPro" id="IPR032675">
    <property type="entry name" value="LRR_dom_sf"/>
</dbReference>
<dbReference type="OrthoDB" id="5548689at2759"/>
<proteinExistence type="predicted"/>
<accession>A0A9W8GIL4</accession>
<gene>
    <name evidence="2" type="primary">scn1</name>
    <name evidence="2" type="ORF">IWW39_004902</name>
</gene>
<evidence type="ECO:0000256" key="1">
    <source>
        <dbReference type="SAM" id="MobiDB-lite"/>
    </source>
</evidence>
<dbReference type="EMBL" id="JANBTX010000210">
    <property type="protein sequence ID" value="KAJ2684440.1"/>
    <property type="molecule type" value="Genomic_DNA"/>
</dbReference>
<dbReference type="Gene3D" id="3.20.20.140">
    <property type="entry name" value="Metal-dependent hydrolases"/>
    <property type="match status" value="1"/>
</dbReference>
<dbReference type="SUPFAM" id="SSF51556">
    <property type="entry name" value="Metallo-dependent hydrolases"/>
    <property type="match status" value="1"/>
</dbReference>
<dbReference type="PANTHER" id="PTHR47345">
    <property type="entry name" value="CUT9-INTERACTING PROTEIN SCN1"/>
    <property type="match status" value="1"/>
</dbReference>
<dbReference type="AlphaFoldDB" id="A0A9W8GIL4"/>
<comment type="caution">
    <text evidence="2">The sequence shown here is derived from an EMBL/GenBank/DDBJ whole genome shotgun (WGS) entry which is preliminary data.</text>
</comment>
<dbReference type="InterPro" id="IPR001130">
    <property type="entry name" value="TatD-like"/>
</dbReference>
<dbReference type="SUPFAM" id="SSF52047">
    <property type="entry name" value="RNI-like"/>
    <property type="match status" value="1"/>
</dbReference>